<dbReference type="AlphaFoldDB" id="A0A382MJI1"/>
<name>A0A382MJI1_9ZZZZ</name>
<accession>A0A382MJI1</accession>
<sequence>VSDEFDSLLDSLRELFLGYMVFQSVTNLSRLGVFMQHHAASSLGLYVVAK</sequence>
<organism evidence="1">
    <name type="scientific">marine metagenome</name>
    <dbReference type="NCBI Taxonomy" id="408172"/>
    <lineage>
        <taxon>unclassified sequences</taxon>
        <taxon>metagenomes</taxon>
        <taxon>ecological metagenomes</taxon>
    </lineage>
</organism>
<dbReference type="EMBL" id="UINC01093969">
    <property type="protein sequence ID" value="SVC48810.1"/>
    <property type="molecule type" value="Genomic_DNA"/>
</dbReference>
<protein>
    <submittedName>
        <fullName evidence="1">Uncharacterized protein</fullName>
    </submittedName>
</protein>
<feature type="non-terminal residue" evidence="1">
    <location>
        <position position="1"/>
    </location>
</feature>
<evidence type="ECO:0000313" key="1">
    <source>
        <dbReference type="EMBL" id="SVC48810.1"/>
    </source>
</evidence>
<gene>
    <name evidence="1" type="ORF">METZ01_LOCUS301664</name>
</gene>
<reference evidence="1" key="1">
    <citation type="submission" date="2018-05" db="EMBL/GenBank/DDBJ databases">
        <authorList>
            <person name="Lanie J.A."/>
            <person name="Ng W.-L."/>
            <person name="Kazmierczak K.M."/>
            <person name="Andrzejewski T.M."/>
            <person name="Davidsen T.M."/>
            <person name="Wayne K.J."/>
            <person name="Tettelin H."/>
            <person name="Glass J.I."/>
            <person name="Rusch D."/>
            <person name="Podicherti R."/>
            <person name="Tsui H.-C.T."/>
            <person name="Winkler M.E."/>
        </authorList>
    </citation>
    <scope>NUCLEOTIDE SEQUENCE</scope>
</reference>
<proteinExistence type="predicted"/>